<dbReference type="NCBIfam" id="NF009381">
    <property type="entry name" value="PRK12740.1-5"/>
    <property type="match status" value="1"/>
</dbReference>
<dbReference type="CDD" id="cd04170">
    <property type="entry name" value="EF-G_bact"/>
    <property type="match status" value="1"/>
</dbReference>
<dbReference type="GO" id="GO:0032790">
    <property type="term" value="P:ribosome disassembly"/>
    <property type="evidence" value="ECO:0007669"/>
    <property type="project" value="TreeGrafter"/>
</dbReference>
<dbReference type="SUPFAM" id="SSF54211">
    <property type="entry name" value="Ribosomal protein S5 domain 2-like"/>
    <property type="match status" value="1"/>
</dbReference>
<dbReference type="Pfam" id="PF00679">
    <property type="entry name" value="EFG_C"/>
    <property type="match status" value="1"/>
</dbReference>
<comment type="caution">
    <text evidence="4">The sequence shown here is derived from an EMBL/GenBank/DDBJ whole genome shotgun (WGS) entry which is preliminary data.</text>
</comment>
<evidence type="ECO:0000256" key="1">
    <source>
        <dbReference type="ARBA" id="ARBA00022741"/>
    </source>
</evidence>
<keyword evidence="4" id="KW-0251">Elongation factor</keyword>
<dbReference type="GO" id="GO:0003746">
    <property type="term" value="F:translation elongation factor activity"/>
    <property type="evidence" value="ECO:0007669"/>
    <property type="project" value="UniProtKB-KW"/>
</dbReference>
<proteinExistence type="predicted"/>
<dbReference type="EMBL" id="VGIY01000002">
    <property type="protein sequence ID" value="MBM3316245.1"/>
    <property type="molecule type" value="Genomic_DNA"/>
</dbReference>
<evidence type="ECO:0000259" key="3">
    <source>
        <dbReference type="PROSITE" id="PS51722"/>
    </source>
</evidence>
<dbReference type="InterPro" id="IPR041095">
    <property type="entry name" value="EFG_II"/>
</dbReference>
<dbReference type="InterPro" id="IPR000640">
    <property type="entry name" value="EFG_V-like"/>
</dbReference>
<dbReference type="SMART" id="SM00838">
    <property type="entry name" value="EFG_C"/>
    <property type="match status" value="1"/>
</dbReference>
<dbReference type="GO" id="GO:0003924">
    <property type="term" value="F:GTPase activity"/>
    <property type="evidence" value="ECO:0007669"/>
    <property type="project" value="InterPro"/>
</dbReference>
<dbReference type="NCBIfam" id="NF009379">
    <property type="entry name" value="PRK12740.1-3"/>
    <property type="match status" value="1"/>
</dbReference>
<gene>
    <name evidence="4" type="ORF">FJY75_00190</name>
</gene>
<dbReference type="Gene3D" id="3.30.230.10">
    <property type="match status" value="1"/>
</dbReference>
<reference evidence="4" key="1">
    <citation type="submission" date="2019-03" db="EMBL/GenBank/DDBJ databases">
        <title>Lake Tanganyika Metagenome-Assembled Genomes (MAGs).</title>
        <authorList>
            <person name="Tran P."/>
        </authorList>
    </citation>
    <scope>NUCLEOTIDE SEQUENCE</scope>
    <source>
        <strain evidence="4">M_DeepCast_400m_m2_100</strain>
    </source>
</reference>
<dbReference type="CDD" id="cd03713">
    <property type="entry name" value="EFG_mtEFG_C"/>
    <property type="match status" value="1"/>
</dbReference>
<evidence type="ECO:0000313" key="4">
    <source>
        <dbReference type="EMBL" id="MBM3316245.1"/>
    </source>
</evidence>
<dbReference type="FunFam" id="3.30.70.240:FF:000001">
    <property type="entry name" value="Elongation factor G"/>
    <property type="match status" value="1"/>
</dbReference>
<dbReference type="Pfam" id="PF22042">
    <property type="entry name" value="EF-G_D2"/>
    <property type="match status" value="1"/>
</dbReference>
<dbReference type="FunFam" id="3.30.230.10:FF:000003">
    <property type="entry name" value="Elongation factor G"/>
    <property type="match status" value="1"/>
</dbReference>
<dbReference type="NCBIfam" id="NF009891">
    <property type="entry name" value="PRK13351.1-1"/>
    <property type="match status" value="1"/>
</dbReference>
<dbReference type="InterPro" id="IPR047872">
    <property type="entry name" value="EFG_IV"/>
</dbReference>
<dbReference type="Gene3D" id="3.30.70.240">
    <property type="match status" value="1"/>
</dbReference>
<dbReference type="SUPFAM" id="SSF54980">
    <property type="entry name" value="EF-G C-terminal domain-like"/>
    <property type="match status" value="2"/>
</dbReference>
<dbReference type="InterPro" id="IPR009000">
    <property type="entry name" value="Transl_B-barrel_sf"/>
</dbReference>
<feature type="domain" description="Tr-type G" evidence="3">
    <location>
        <begin position="9"/>
        <end position="281"/>
    </location>
</feature>
<dbReference type="InterPro" id="IPR000795">
    <property type="entry name" value="T_Tr_GTP-bd_dom"/>
</dbReference>
<accession>A0A938BPI7</accession>
<dbReference type="InterPro" id="IPR053905">
    <property type="entry name" value="EF-G-like_DII"/>
</dbReference>
<dbReference type="Pfam" id="PF03764">
    <property type="entry name" value="EFG_IV"/>
    <property type="match status" value="1"/>
</dbReference>
<dbReference type="Gene3D" id="2.40.30.10">
    <property type="entry name" value="Translation factors"/>
    <property type="match status" value="1"/>
</dbReference>
<dbReference type="InterPro" id="IPR005517">
    <property type="entry name" value="Transl_elong_EFG/EF2_IV"/>
</dbReference>
<name>A0A938BPI7_UNCEI</name>
<dbReference type="InterPro" id="IPR035649">
    <property type="entry name" value="EFG_V"/>
</dbReference>
<organism evidence="4 5">
    <name type="scientific">Eiseniibacteriota bacterium</name>
    <dbReference type="NCBI Taxonomy" id="2212470"/>
    <lineage>
        <taxon>Bacteria</taxon>
        <taxon>Candidatus Eiseniibacteriota</taxon>
    </lineage>
</organism>
<keyword evidence="1" id="KW-0547">Nucleotide-binding</keyword>
<protein>
    <submittedName>
        <fullName evidence="4">Elongation factor G</fullName>
    </submittedName>
</protein>
<dbReference type="InterPro" id="IPR005225">
    <property type="entry name" value="Small_GTP-bd"/>
</dbReference>
<dbReference type="Pfam" id="PF14492">
    <property type="entry name" value="EFG_III"/>
    <property type="match status" value="1"/>
</dbReference>
<dbReference type="Pfam" id="PF00009">
    <property type="entry name" value="GTP_EFTU"/>
    <property type="match status" value="1"/>
</dbReference>
<dbReference type="AlphaFoldDB" id="A0A938BPI7"/>
<dbReference type="PROSITE" id="PS51722">
    <property type="entry name" value="G_TR_2"/>
    <property type="match status" value="1"/>
</dbReference>
<dbReference type="SMART" id="SM00889">
    <property type="entry name" value="EFG_IV"/>
    <property type="match status" value="1"/>
</dbReference>
<dbReference type="InterPro" id="IPR035647">
    <property type="entry name" value="EFG_III/V"/>
</dbReference>
<keyword evidence="4" id="KW-0648">Protein biosynthesis</keyword>
<dbReference type="PANTHER" id="PTHR43261:SF6">
    <property type="entry name" value="ELONGATION FACTOR G-LIKE PROTEIN"/>
    <property type="match status" value="1"/>
</dbReference>
<evidence type="ECO:0000256" key="2">
    <source>
        <dbReference type="ARBA" id="ARBA00023134"/>
    </source>
</evidence>
<dbReference type="PANTHER" id="PTHR43261">
    <property type="entry name" value="TRANSLATION ELONGATION FACTOR G-RELATED"/>
    <property type="match status" value="1"/>
</dbReference>
<dbReference type="InterPro" id="IPR027417">
    <property type="entry name" value="P-loop_NTPase"/>
</dbReference>
<dbReference type="InterPro" id="IPR020568">
    <property type="entry name" value="Ribosomal_Su5_D2-typ_SF"/>
</dbReference>
<dbReference type="Gene3D" id="3.30.70.870">
    <property type="entry name" value="Elongation Factor G (Translational Gtpase), domain 3"/>
    <property type="match status" value="1"/>
</dbReference>
<dbReference type="Gene3D" id="3.40.50.300">
    <property type="entry name" value="P-loop containing nucleotide triphosphate hydrolases"/>
    <property type="match status" value="1"/>
</dbReference>
<dbReference type="SUPFAM" id="SSF50447">
    <property type="entry name" value="Translation proteins"/>
    <property type="match status" value="1"/>
</dbReference>
<evidence type="ECO:0000313" key="5">
    <source>
        <dbReference type="Proteomes" id="UP000748308"/>
    </source>
</evidence>
<dbReference type="SUPFAM" id="SSF52540">
    <property type="entry name" value="P-loop containing nucleoside triphosphate hydrolases"/>
    <property type="match status" value="1"/>
</dbReference>
<keyword evidence="2" id="KW-0342">GTP-binding</keyword>
<dbReference type="Proteomes" id="UP000748308">
    <property type="component" value="Unassembled WGS sequence"/>
</dbReference>
<dbReference type="NCBIfam" id="TIGR00231">
    <property type="entry name" value="small_GTP"/>
    <property type="match status" value="1"/>
</dbReference>
<dbReference type="InterPro" id="IPR014721">
    <property type="entry name" value="Ribsml_uS5_D2-typ_fold_subgr"/>
</dbReference>
<sequence length="697" mass="75897">MQVKQYDTAKIRNVVLLGHGASGKTLLAESILFATGAASRRGNPADGTSTLDGSPEEIKRKMSLSLALAPVEWEGCKINFLDAPGSGDFVGEAEAGLHAADLALILVNGTAGVEVDTDRFFEMAQEAGKPVCFVVNQLDREQADFARSLQAVQGELSERAVPFMLPTGAGPAFQGLIDLVAGKAYADAGKGRSKPDEVPGALQGQLDEIRGRLAEAAAETDDGLLEKYLEAGALAPEEIQRGLREGFHKGKLFPVLAVSAETMTGIDRLLEFLREWAPSPLDAPPALARREGQAEPAPLSGRTDGAPVAFVFKTHFDERLGEYTVLRVYSGVLAPGDYYNVRKETGVRVGSLYALRGRERIDLDSLPCGDIGVTPRIKNVATNDTLAAKDNRVLVEPIGFSEPLHTVAVVPAVRGEEEKVASGFVRLADLDPTFRMRVDSALRQTLVSGMGDQHLDVMIERFKARSKIDLETRKPRIPYRETIQKTIDDIQGKHKKQTGGRGQYGDVHLKIEPLPRGGGFEFVDAIVGGVVPGKFIPAVEKGIRECLERGVLVGCPVVDVRATLHYGSYHDVDSSEQAFKTAASIGFKEGFLKCQPILLEPIMKLEIFVPEAHTGDIMGDMSSRRGRILGMERAGRRQKVQAIAPLGELFGYNANLRSMTQGRGRFRMEMSHYEEVPREVQDKLVESLRKEMDETKA</sequence>
<dbReference type="CDD" id="cd01434">
    <property type="entry name" value="EFG_mtEFG1_IV"/>
    <property type="match status" value="1"/>
</dbReference>
<dbReference type="GO" id="GO:0005525">
    <property type="term" value="F:GTP binding"/>
    <property type="evidence" value="ECO:0007669"/>
    <property type="project" value="UniProtKB-KW"/>
</dbReference>